<dbReference type="InterPro" id="IPR036322">
    <property type="entry name" value="WD40_repeat_dom_sf"/>
</dbReference>
<dbReference type="PANTHER" id="PTHR46170">
    <property type="entry name" value="GATOR COMPLEX PROTEIN WDR59"/>
    <property type="match status" value="1"/>
</dbReference>
<dbReference type="PROSITE" id="PS50294">
    <property type="entry name" value="WD_REPEATS_REGION"/>
    <property type="match status" value="1"/>
</dbReference>
<organism evidence="6 7">
    <name type="scientific">Acaulospora morrowiae</name>
    <dbReference type="NCBI Taxonomy" id="94023"/>
    <lineage>
        <taxon>Eukaryota</taxon>
        <taxon>Fungi</taxon>
        <taxon>Fungi incertae sedis</taxon>
        <taxon>Mucoromycota</taxon>
        <taxon>Glomeromycotina</taxon>
        <taxon>Glomeromycetes</taxon>
        <taxon>Diversisporales</taxon>
        <taxon>Acaulosporaceae</taxon>
        <taxon>Acaulospora</taxon>
    </lineage>
</organism>
<dbReference type="InterPro" id="IPR059104">
    <property type="entry name" value="Beta-prop_EIPR1-like"/>
</dbReference>
<dbReference type="EMBL" id="CAJVPV010007238">
    <property type="protein sequence ID" value="CAG8616522.1"/>
    <property type="molecule type" value="Genomic_DNA"/>
</dbReference>
<evidence type="ECO:0000256" key="2">
    <source>
        <dbReference type="ARBA" id="ARBA00022737"/>
    </source>
</evidence>
<dbReference type="InterPro" id="IPR019775">
    <property type="entry name" value="WD40_repeat_CS"/>
</dbReference>
<dbReference type="SMART" id="SM00320">
    <property type="entry name" value="WD40"/>
    <property type="match status" value="5"/>
</dbReference>
<name>A0A9N9GMJ0_9GLOM</name>
<dbReference type="GO" id="GO:0034198">
    <property type="term" value="P:cellular response to amino acid starvation"/>
    <property type="evidence" value="ECO:0007669"/>
    <property type="project" value="TreeGrafter"/>
</dbReference>
<keyword evidence="2" id="KW-0677">Repeat</keyword>
<sequence>MNDSIERINVSQSNLFQPSPSHSPASPNLNGGMRTASYTIPPKIPPSDVVHSEDSSQGKTTFYQRITIPVKQTGGSMSISPSSRDVVLAARNGIFIIDLENQNEPPRPLYHLTKWDVADVQWNPHAFRDEWVASTSSQKGLIWNLTVDSKTSVQHILYGHTRTISDINWHPFHPDTIATCSVDTYIHLWDLRNPKRPSRSFCAWKFGATQVKFNFNNEYILASAHDRNIMIWDIRQGSDYVSKITAHVTKVYGIDWNRRNGKNIISCSLDKLVKFWNIDQPDVCQGEICTDSPPVGTGIVTMPQRSENKLYLWNQENPQSPVDSFVGHNDVVKEFVWRIKGGGDQNVGKYNSEFQLVTWSKDQCLRLWPISDTQLRLIGHERGKTGTPSDNKLLRTGDSSHTFRNSPAMDKSEHSLISRALNPSSIVTSELRVIPGDRVNQITALRPSGASTENIS</sequence>
<dbReference type="InterPro" id="IPR049567">
    <property type="entry name" value="WDR59-like"/>
</dbReference>
<dbReference type="PROSITE" id="PS50082">
    <property type="entry name" value="WD_REPEATS_2"/>
    <property type="match status" value="3"/>
</dbReference>
<dbReference type="OrthoDB" id="311712at2759"/>
<feature type="compositionally biased region" description="Polar residues" evidence="4">
    <location>
        <begin position="11"/>
        <end position="29"/>
    </location>
</feature>
<keyword evidence="1 3" id="KW-0853">WD repeat</keyword>
<feature type="non-terminal residue" evidence="6">
    <location>
        <position position="456"/>
    </location>
</feature>
<dbReference type="Proteomes" id="UP000789342">
    <property type="component" value="Unassembled WGS sequence"/>
</dbReference>
<dbReference type="Pfam" id="PF23609">
    <property type="entry name" value="Beta-prop_EIPR1"/>
    <property type="match status" value="1"/>
</dbReference>
<keyword evidence="7" id="KW-1185">Reference proteome</keyword>
<dbReference type="InterPro" id="IPR001680">
    <property type="entry name" value="WD40_rpt"/>
</dbReference>
<feature type="repeat" description="WD" evidence="3">
    <location>
        <begin position="157"/>
        <end position="199"/>
    </location>
</feature>
<dbReference type="InterPro" id="IPR015943">
    <property type="entry name" value="WD40/YVTN_repeat-like_dom_sf"/>
</dbReference>
<feature type="repeat" description="WD" evidence="3">
    <location>
        <begin position="211"/>
        <end position="242"/>
    </location>
</feature>
<dbReference type="PROSITE" id="PS00678">
    <property type="entry name" value="WD_REPEATS_1"/>
    <property type="match status" value="3"/>
</dbReference>
<dbReference type="GO" id="GO:0035591">
    <property type="term" value="F:signaling adaptor activity"/>
    <property type="evidence" value="ECO:0007669"/>
    <property type="project" value="TreeGrafter"/>
</dbReference>
<evidence type="ECO:0000256" key="1">
    <source>
        <dbReference type="ARBA" id="ARBA00022574"/>
    </source>
</evidence>
<proteinExistence type="predicted"/>
<dbReference type="SUPFAM" id="SSF50978">
    <property type="entry name" value="WD40 repeat-like"/>
    <property type="match status" value="1"/>
</dbReference>
<dbReference type="Gene3D" id="2.130.10.10">
    <property type="entry name" value="YVTN repeat-like/Quinoprotein amine dehydrogenase"/>
    <property type="match status" value="1"/>
</dbReference>
<feature type="repeat" description="WD" evidence="3">
    <location>
        <begin position="244"/>
        <end position="279"/>
    </location>
</feature>
<dbReference type="PANTHER" id="PTHR46170:SF1">
    <property type="entry name" value="GATOR COMPLEX PROTEIN WDR59"/>
    <property type="match status" value="1"/>
</dbReference>
<evidence type="ECO:0000256" key="4">
    <source>
        <dbReference type="SAM" id="MobiDB-lite"/>
    </source>
</evidence>
<dbReference type="GO" id="GO:0005774">
    <property type="term" value="C:vacuolar membrane"/>
    <property type="evidence" value="ECO:0007669"/>
    <property type="project" value="TreeGrafter"/>
</dbReference>
<comment type="caution">
    <text evidence="6">The sequence shown here is derived from an EMBL/GenBank/DDBJ whole genome shotgun (WGS) entry which is preliminary data.</text>
</comment>
<feature type="domain" description="EIPR1-like beta-propeller" evidence="5">
    <location>
        <begin position="78"/>
        <end position="276"/>
    </location>
</feature>
<dbReference type="GO" id="GO:0035859">
    <property type="term" value="C:Seh1-associated complex"/>
    <property type="evidence" value="ECO:0007669"/>
    <property type="project" value="TreeGrafter"/>
</dbReference>
<dbReference type="GO" id="GO:1904263">
    <property type="term" value="P:positive regulation of TORC1 signaling"/>
    <property type="evidence" value="ECO:0007669"/>
    <property type="project" value="TreeGrafter"/>
</dbReference>
<accession>A0A9N9GMJ0</accession>
<evidence type="ECO:0000256" key="3">
    <source>
        <dbReference type="PROSITE-ProRule" id="PRU00221"/>
    </source>
</evidence>
<feature type="region of interest" description="Disordered" evidence="4">
    <location>
        <begin position="11"/>
        <end position="58"/>
    </location>
</feature>
<evidence type="ECO:0000313" key="6">
    <source>
        <dbReference type="EMBL" id="CAG8616522.1"/>
    </source>
</evidence>
<evidence type="ECO:0000313" key="7">
    <source>
        <dbReference type="Proteomes" id="UP000789342"/>
    </source>
</evidence>
<evidence type="ECO:0000259" key="5">
    <source>
        <dbReference type="Pfam" id="PF23609"/>
    </source>
</evidence>
<dbReference type="AlphaFoldDB" id="A0A9N9GMJ0"/>
<protein>
    <submittedName>
        <fullName evidence="6">10809_t:CDS:1</fullName>
    </submittedName>
</protein>
<reference evidence="6" key="1">
    <citation type="submission" date="2021-06" db="EMBL/GenBank/DDBJ databases">
        <authorList>
            <person name="Kallberg Y."/>
            <person name="Tangrot J."/>
            <person name="Rosling A."/>
        </authorList>
    </citation>
    <scope>NUCLEOTIDE SEQUENCE</scope>
    <source>
        <strain evidence="6">CL551</strain>
    </source>
</reference>
<gene>
    <name evidence="6" type="ORF">AMORRO_LOCUS8468</name>
</gene>
<feature type="region of interest" description="Disordered" evidence="4">
    <location>
        <begin position="381"/>
        <end position="410"/>
    </location>
</feature>